<evidence type="ECO:0000256" key="2">
    <source>
        <dbReference type="ARBA" id="ARBA00023221"/>
    </source>
</evidence>
<reference evidence="4" key="1">
    <citation type="submission" date="2017-11" db="EMBL/GenBank/DDBJ databases">
        <title>Three new genomes from thermophilic consortium.</title>
        <authorList>
            <person name="Quaggio R."/>
            <person name="Amgarten D."/>
            <person name="Setubal J.C."/>
        </authorList>
    </citation>
    <scope>NUCLEOTIDE SEQUENCE</scope>
    <source>
        <strain evidence="4">ZCTH01-B2</strain>
    </source>
</reference>
<dbReference type="Gene3D" id="3.40.50.720">
    <property type="entry name" value="NAD(P)-binding Rossmann-like Domain"/>
    <property type="match status" value="1"/>
</dbReference>
<evidence type="ECO:0000313" key="4">
    <source>
        <dbReference type="EMBL" id="MBY6276370.1"/>
    </source>
</evidence>
<keyword evidence="2" id="KW-0753">Steroid metabolism</keyword>
<gene>
    <name evidence="4" type="ORF">CWE10_09180</name>
</gene>
<comment type="similarity">
    <text evidence="1 3">Belongs to the short-chain dehydrogenases/reductases (SDR) family.</text>
</comment>
<dbReference type="PANTHER" id="PTHR42879">
    <property type="entry name" value="3-OXOACYL-(ACYL-CARRIER-PROTEIN) REDUCTASE"/>
    <property type="match status" value="1"/>
</dbReference>
<accession>A0A953IDK7</accession>
<dbReference type="SUPFAM" id="SSF51735">
    <property type="entry name" value="NAD(P)-binding Rossmann-fold domains"/>
    <property type="match status" value="1"/>
</dbReference>
<comment type="caution">
    <text evidence="4">The sequence shown here is derived from an EMBL/GenBank/DDBJ whole genome shotgun (WGS) entry which is preliminary data.</text>
</comment>
<dbReference type="GO" id="GO:0008202">
    <property type="term" value="P:steroid metabolic process"/>
    <property type="evidence" value="ECO:0007669"/>
    <property type="project" value="UniProtKB-KW"/>
</dbReference>
<sequence length="412" mass="42841">MRSLLEAVGLAPGELDGRVAVVTGAARGIGHAAAAALAALGARVAVVDIAGEGEEAVEQIRAAGGEARFFGCDVSDEAAVAHLARAVRDGMGPASIVINNAVVCPVAPVEQMSAALWDRVFAVNLRGAFLVTRAFLPQLREAGTGTLVNLISTDAMPGLSAYIASKQGLVGFTQSLAAEIGDGSLRVVAFAPGMVETPGLLEAARGLAPLLGMSEAGFRRVSLHPAYEGLMPVEHAGLALAFLVARLAGEYHGQVASGYEVLERAGLITPCGPTAPAGEPGVGDVPLAEGLTRLKEILAETEADFQRLPVFVRPLARSGFRSRTGKPVQAWQQEADALLACVREGRPFDRDRLRADLDRLVAYVEGVPAETARFTRDPAVLAQVQARMDGYARDLRSLQAALTEGGRAAATG</sequence>
<dbReference type="RefSeq" id="WP_273379387.1">
    <property type="nucleotide sequence ID" value="NZ_PIUK01000076.1"/>
</dbReference>
<organism evidence="4 5">
    <name type="scientific">Symbiobacterium thermophilum</name>
    <dbReference type="NCBI Taxonomy" id="2734"/>
    <lineage>
        <taxon>Bacteria</taxon>
        <taxon>Bacillati</taxon>
        <taxon>Bacillota</taxon>
        <taxon>Clostridia</taxon>
        <taxon>Eubacteriales</taxon>
        <taxon>Symbiobacteriaceae</taxon>
        <taxon>Symbiobacterium</taxon>
    </lineage>
</organism>
<dbReference type="InterPro" id="IPR036291">
    <property type="entry name" value="NAD(P)-bd_dom_sf"/>
</dbReference>
<protein>
    <submittedName>
        <fullName evidence="4">Uncharacterized protein</fullName>
    </submittedName>
</protein>
<evidence type="ECO:0000256" key="1">
    <source>
        <dbReference type="ARBA" id="ARBA00006484"/>
    </source>
</evidence>
<evidence type="ECO:0000256" key="3">
    <source>
        <dbReference type="RuleBase" id="RU000363"/>
    </source>
</evidence>
<dbReference type="CDD" id="cd05233">
    <property type="entry name" value="SDR_c"/>
    <property type="match status" value="1"/>
</dbReference>
<dbReference type="PANTHER" id="PTHR42879:SF2">
    <property type="entry name" value="3-OXOACYL-[ACYL-CARRIER-PROTEIN] REDUCTASE FABG"/>
    <property type="match status" value="1"/>
</dbReference>
<evidence type="ECO:0000313" key="5">
    <source>
        <dbReference type="Proteomes" id="UP000732377"/>
    </source>
</evidence>
<dbReference type="EMBL" id="PIUK01000076">
    <property type="protein sequence ID" value="MBY6276370.1"/>
    <property type="molecule type" value="Genomic_DNA"/>
</dbReference>
<dbReference type="AlphaFoldDB" id="A0A953IDK7"/>
<name>A0A953IDK7_SYMTR</name>
<dbReference type="Proteomes" id="UP000732377">
    <property type="component" value="Unassembled WGS sequence"/>
</dbReference>
<dbReference type="Pfam" id="PF00106">
    <property type="entry name" value="adh_short"/>
    <property type="match status" value="1"/>
</dbReference>
<dbReference type="InterPro" id="IPR050259">
    <property type="entry name" value="SDR"/>
</dbReference>
<dbReference type="PRINTS" id="PR00081">
    <property type="entry name" value="GDHRDH"/>
</dbReference>
<dbReference type="PRINTS" id="PR00080">
    <property type="entry name" value="SDRFAMILY"/>
</dbReference>
<keyword evidence="2" id="KW-0443">Lipid metabolism</keyword>
<proteinExistence type="inferred from homology"/>
<dbReference type="InterPro" id="IPR002347">
    <property type="entry name" value="SDR_fam"/>
</dbReference>